<reference evidence="3 4" key="1">
    <citation type="submission" date="2021-04" db="EMBL/GenBank/DDBJ databases">
        <authorList>
            <person name="Ivanova A."/>
        </authorList>
    </citation>
    <scope>NUCLEOTIDE SEQUENCE [LARGE SCALE GENOMIC DNA]</scope>
    <source>
        <strain evidence="3 4">G18</strain>
    </source>
</reference>
<evidence type="ECO:0000256" key="2">
    <source>
        <dbReference type="ARBA" id="ARBA00022737"/>
    </source>
</evidence>
<dbReference type="InterPro" id="IPR032675">
    <property type="entry name" value="LRR_dom_sf"/>
</dbReference>
<dbReference type="Proteomes" id="UP000676565">
    <property type="component" value="Unassembled WGS sequence"/>
</dbReference>
<dbReference type="EMBL" id="JAGKQQ010000001">
    <property type="protein sequence ID" value="MBP3958853.1"/>
    <property type="molecule type" value="Genomic_DNA"/>
</dbReference>
<keyword evidence="1" id="KW-0433">Leucine-rich repeat</keyword>
<keyword evidence="4" id="KW-1185">Reference proteome</keyword>
<evidence type="ECO:0000313" key="4">
    <source>
        <dbReference type="Proteomes" id="UP000676565"/>
    </source>
</evidence>
<dbReference type="SUPFAM" id="SSF52047">
    <property type="entry name" value="RNI-like"/>
    <property type="match status" value="1"/>
</dbReference>
<name>A0ABS5BYU6_9BACT</name>
<dbReference type="Gene3D" id="3.80.10.10">
    <property type="entry name" value="Ribonuclease Inhibitor"/>
    <property type="match status" value="2"/>
</dbReference>
<accession>A0ABS5BYU6</accession>
<dbReference type="InterPro" id="IPR050836">
    <property type="entry name" value="SDS22/Internalin_LRR"/>
</dbReference>
<dbReference type="PANTHER" id="PTHR46652">
    <property type="entry name" value="LEUCINE-RICH REPEAT AND IQ DOMAIN-CONTAINING PROTEIN 1-RELATED"/>
    <property type="match status" value="1"/>
</dbReference>
<evidence type="ECO:0000256" key="1">
    <source>
        <dbReference type="ARBA" id="ARBA00022614"/>
    </source>
</evidence>
<gene>
    <name evidence="3" type="ORF">J8F10_26705</name>
</gene>
<organism evidence="3 4">
    <name type="scientific">Gemmata palustris</name>
    <dbReference type="NCBI Taxonomy" id="2822762"/>
    <lineage>
        <taxon>Bacteria</taxon>
        <taxon>Pseudomonadati</taxon>
        <taxon>Planctomycetota</taxon>
        <taxon>Planctomycetia</taxon>
        <taxon>Gemmatales</taxon>
        <taxon>Gemmataceae</taxon>
        <taxon>Gemmata</taxon>
    </lineage>
</organism>
<protein>
    <submittedName>
        <fullName evidence="3">TIGR02996 domain-containing protein</fullName>
    </submittedName>
</protein>
<comment type="caution">
    <text evidence="3">The sequence shown here is derived from an EMBL/GenBank/DDBJ whole genome shotgun (WGS) entry which is preliminary data.</text>
</comment>
<evidence type="ECO:0000313" key="3">
    <source>
        <dbReference type="EMBL" id="MBP3958853.1"/>
    </source>
</evidence>
<dbReference type="NCBIfam" id="TIGR02996">
    <property type="entry name" value="rpt_mate_G_obs"/>
    <property type="match status" value="1"/>
</dbReference>
<sequence>MNDRDALLAAILAQPDEDTPRLIYADWLDENGEPDRAEFIRLQCRLPHLSRRTAEAKRLIARETELRAQLFKHLDKLPFTKISYRRGFVDSITSGLQLFAKYAPELRTEDTPAFELILESDEEDDEQMEVADYGRESLILPIVKRHELRRCISLDSQFYLHGETAIALFSSRNLTALRRLRATGDASDAFEELGASTFANLRWLNLHNNDDLDHHPPEIRQIVCSKYLVNLEHLDLGDCNLDDECLKSLTTTQHLKRLHYLDISGSKFRSGLPNFFRSDSLPALTELDLSDPQYWFWPVPEINEYVKLLADTPRIERLTKLALRRSKLTDEGAIALAMSPRKLQLTRLDLWGNQISATAKQALENRFGRGVCTYRQPGDRNRR</sequence>
<dbReference type="PANTHER" id="PTHR46652:SF3">
    <property type="entry name" value="LEUCINE-RICH REPEAT-CONTAINING PROTEIN 9"/>
    <property type="match status" value="1"/>
</dbReference>
<dbReference type="RefSeq" id="WP_210659219.1">
    <property type="nucleotide sequence ID" value="NZ_JAGKQQ010000001.1"/>
</dbReference>
<dbReference type="InterPro" id="IPR001611">
    <property type="entry name" value="Leu-rich_rpt"/>
</dbReference>
<dbReference type="Pfam" id="PF13516">
    <property type="entry name" value="LRR_6"/>
    <property type="match status" value="2"/>
</dbReference>
<dbReference type="InterPro" id="IPR014338">
    <property type="entry name" value="CHP02996_rpt-companion-dom"/>
</dbReference>
<proteinExistence type="predicted"/>
<keyword evidence="2" id="KW-0677">Repeat</keyword>